<dbReference type="PANTHER" id="PTHR14453:SF70">
    <property type="entry name" value="PROTEIN MONO-ADP-RIBOSYLTRANSFERASE PARP9"/>
    <property type="match status" value="1"/>
</dbReference>
<keyword evidence="8" id="KW-0539">Nucleus</keyword>
<evidence type="ECO:0000256" key="3">
    <source>
        <dbReference type="ARBA" id="ARBA00022679"/>
    </source>
</evidence>
<dbReference type="Pfam" id="PF00628">
    <property type="entry name" value="PHD"/>
    <property type="match status" value="1"/>
</dbReference>
<evidence type="ECO:0000256" key="6">
    <source>
        <dbReference type="ARBA" id="ARBA00022833"/>
    </source>
</evidence>
<evidence type="ECO:0000313" key="14">
    <source>
        <dbReference type="Proteomes" id="UP000265100"/>
    </source>
</evidence>
<feature type="domain" description="PHD-type" evidence="11">
    <location>
        <begin position="723"/>
        <end position="781"/>
    </location>
</feature>
<dbReference type="InterPro" id="IPR011011">
    <property type="entry name" value="Znf_FYVE_PHD"/>
</dbReference>
<accession>A0A3P8PBZ8</accession>
<dbReference type="InterPro" id="IPR043472">
    <property type="entry name" value="Macro_dom-like"/>
</dbReference>
<dbReference type="PROSITE" id="PS50016">
    <property type="entry name" value="ZF_PHD_2"/>
    <property type="match status" value="1"/>
</dbReference>
<keyword evidence="14" id="KW-1185">Reference proteome</keyword>
<dbReference type="GO" id="GO:0005634">
    <property type="term" value="C:nucleus"/>
    <property type="evidence" value="ECO:0007669"/>
    <property type="project" value="UniProtKB-SubCell"/>
</dbReference>
<dbReference type="Pfam" id="PF01661">
    <property type="entry name" value="Macro"/>
    <property type="match status" value="1"/>
</dbReference>
<dbReference type="Proteomes" id="UP000265100">
    <property type="component" value="Chromosome 22"/>
</dbReference>
<gene>
    <name evidence="13" type="primary">POLN</name>
</gene>
<dbReference type="InterPro" id="IPR001965">
    <property type="entry name" value="Znf_PHD"/>
</dbReference>
<dbReference type="CDD" id="cd02907">
    <property type="entry name" value="Macro_Af1521_BAL-like"/>
    <property type="match status" value="1"/>
</dbReference>
<dbReference type="GO" id="GO:0005737">
    <property type="term" value="C:cytoplasm"/>
    <property type="evidence" value="ECO:0007669"/>
    <property type="project" value="TreeGrafter"/>
</dbReference>
<evidence type="ECO:0000256" key="2">
    <source>
        <dbReference type="ARBA" id="ARBA00022676"/>
    </source>
</evidence>
<dbReference type="GO" id="GO:0003950">
    <property type="term" value="F:NAD+ poly-ADP-ribosyltransferase activity"/>
    <property type="evidence" value="ECO:0007669"/>
    <property type="project" value="TreeGrafter"/>
</dbReference>
<keyword evidence="3" id="KW-0808">Transferase</keyword>
<evidence type="ECO:0000256" key="9">
    <source>
        <dbReference type="PROSITE-ProRule" id="PRU00146"/>
    </source>
</evidence>
<dbReference type="GO" id="GO:0070212">
    <property type="term" value="P:protein poly-ADP-ribosylation"/>
    <property type="evidence" value="ECO:0007669"/>
    <property type="project" value="TreeGrafter"/>
</dbReference>
<name>A0A3P8PBZ8_ASTCA</name>
<dbReference type="SMART" id="SM00249">
    <property type="entry name" value="PHD"/>
    <property type="match status" value="1"/>
</dbReference>
<dbReference type="Gene3D" id="3.30.40.10">
    <property type="entry name" value="Zinc/RING finger domain, C3HC4 (zinc finger)"/>
    <property type="match status" value="1"/>
</dbReference>
<evidence type="ECO:0000259" key="12">
    <source>
        <dbReference type="PROSITE" id="PS51154"/>
    </source>
</evidence>
<dbReference type="InterPro" id="IPR013083">
    <property type="entry name" value="Znf_RING/FYVE/PHD"/>
</dbReference>
<dbReference type="Ensembl" id="ENSACLT00000014862.2">
    <property type="protein sequence ID" value="ENSACLP00000014514.2"/>
    <property type="gene ID" value="ENSACLG00000009864.2"/>
</dbReference>
<evidence type="ECO:0000256" key="10">
    <source>
        <dbReference type="SAM" id="MobiDB-lite"/>
    </source>
</evidence>
<feature type="region of interest" description="Disordered" evidence="10">
    <location>
        <begin position="236"/>
        <end position="266"/>
    </location>
</feature>
<dbReference type="SMART" id="SM00506">
    <property type="entry name" value="A1pp"/>
    <property type="match status" value="1"/>
</dbReference>
<dbReference type="GeneTree" id="ENSGT00940000158837"/>
<dbReference type="PROSITE" id="PS01359">
    <property type="entry name" value="ZF_PHD_1"/>
    <property type="match status" value="1"/>
</dbReference>
<feature type="domain" description="Macro" evidence="12">
    <location>
        <begin position="271"/>
        <end position="462"/>
    </location>
</feature>
<dbReference type="InterPro" id="IPR052056">
    <property type="entry name" value="Mono-ARTD/PARP"/>
</dbReference>
<dbReference type="SUPFAM" id="SSF52949">
    <property type="entry name" value="Macro domain-like"/>
    <property type="match status" value="1"/>
</dbReference>
<dbReference type="Gene3D" id="3.40.395.10">
    <property type="entry name" value="Adenoviral Proteinase, Chain A"/>
    <property type="match status" value="1"/>
</dbReference>
<reference evidence="13" key="1">
    <citation type="submission" date="2018-05" db="EMBL/GenBank/DDBJ databases">
        <authorList>
            <person name="Datahose"/>
        </authorList>
    </citation>
    <scope>NUCLEOTIDE SEQUENCE</scope>
</reference>
<dbReference type="InterPro" id="IPR038765">
    <property type="entry name" value="Papain-like_cys_pep_sf"/>
</dbReference>
<protein>
    <recommendedName>
        <fullName evidence="15">Macro domain-containing protein</fullName>
    </recommendedName>
</protein>
<dbReference type="GO" id="GO:0003714">
    <property type="term" value="F:transcription corepressor activity"/>
    <property type="evidence" value="ECO:0007669"/>
    <property type="project" value="TreeGrafter"/>
</dbReference>
<dbReference type="InterPro" id="IPR002589">
    <property type="entry name" value="Macro_dom"/>
</dbReference>
<dbReference type="CDD" id="cd15517">
    <property type="entry name" value="PHD_TCF19_like"/>
    <property type="match status" value="1"/>
</dbReference>
<dbReference type="Gene3D" id="3.40.220.10">
    <property type="entry name" value="Leucine Aminopeptidase, subunit E, domain 1"/>
    <property type="match status" value="1"/>
</dbReference>
<evidence type="ECO:0000256" key="1">
    <source>
        <dbReference type="ARBA" id="ARBA00004123"/>
    </source>
</evidence>
<evidence type="ECO:0000313" key="13">
    <source>
        <dbReference type="Ensembl" id="ENSACLP00000014514.2"/>
    </source>
</evidence>
<evidence type="ECO:0000256" key="5">
    <source>
        <dbReference type="ARBA" id="ARBA00022771"/>
    </source>
</evidence>
<evidence type="ECO:0000256" key="8">
    <source>
        <dbReference type="ARBA" id="ARBA00023242"/>
    </source>
</evidence>
<evidence type="ECO:0008006" key="15">
    <source>
        <dbReference type="Google" id="ProtNLM"/>
    </source>
</evidence>
<keyword evidence="4" id="KW-0479">Metal-binding</keyword>
<dbReference type="SUPFAM" id="SSF54001">
    <property type="entry name" value="Cysteine proteinases"/>
    <property type="match status" value="1"/>
</dbReference>
<keyword evidence="7" id="KW-0520">NAD</keyword>
<dbReference type="InterPro" id="IPR019786">
    <property type="entry name" value="Zinc_finger_PHD-type_CS"/>
</dbReference>
<evidence type="ECO:0000259" key="11">
    <source>
        <dbReference type="PROSITE" id="PS50016"/>
    </source>
</evidence>
<dbReference type="GO" id="GO:0008270">
    <property type="term" value="F:zinc ion binding"/>
    <property type="evidence" value="ECO:0007669"/>
    <property type="project" value="UniProtKB-KW"/>
</dbReference>
<dbReference type="SUPFAM" id="SSF57903">
    <property type="entry name" value="FYVE/PHD zinc finger"/>
    <property type="match status" value="1"/>
</dbReference>
<dbReference type="GO" id="GO:0060335">
    <property type="term" value="P:positive regulation of type II interferon-mediated signaling pathway"/>
    <property type="evidence" value="ECO:0007669"/>
    <property type="project" value="TreeGrafter"/>
</dbReference>
<comment type="subcellular location">
    <subcellularLocation>
        <location evidence="1">Nucleus</location>
    </subcellularLocation>
</comment>
<keyword evidence="5 9" id="KW-0863">Zinc-finger</keyword>
<reference evidence="13" key="3">
    <citation type="submission" date="2025-09" db="UniProtKB">
        <authorList>
            <consortium name="Ensembl"/>
        </authorList>
    </citation>
    <scope>IDENTIFICATION</scope>
</reference>
<dbReference type="GO" id="GO:0010629">
    <property type="term" value="P:negative regulation of gene expression"/>
    <property type="evidence" value="ECO:0007669"/>
    <property type="project" value="TreeGrafter"/>
</dbReference>
<dbReference type="InterPro" id="IPR019787">
    <property type="entry name" value="Znf_PHD-finger"/>
</dbReference>
<dbReference type="GO" id="GO:1990404">
    <property type="term" value="F:NAD+-protein mono-ADP-ribosyltransferase activity"/>
    <property type="evidence" value="ECO:0007669"/>
    <property type="project" value="TreeGrafter"/>
</dbReference>
<keyword evidence="2" id="KW-0328">Glycosyltransferase</keyword>
<evidence type="ECO:0000256" key="4">
    <source>
        <dbReference type="ARBA" id="ARBA00022723"/>
    </source>
</evidence>
<sequence length="781" mass="88225">MHVFGLLACSSNLKDMDGIIISATVVFKSPCSGPEVKKHLQNLKMLIDQTGNGDAEETDIIPEDYKTDIVHSSLKKHFVEVIASAHLDVTGPLNVYYAPAFISSISKYFLPHATLWSGMLLGDLGRHGKGSAYRFLSKRYNHVSKFKKQNYTEDNRTQGIMEKSQWDLKRIRFERRRLTRLDDFVQIYQRKHDALLREYGDVGKKRMKSYRVETEKWKKKSRKRKGFYVTPLMGKRVKQDHQEEPPHSDVPTEQTEAVTKQDEEEQAATQKRIMSAHLTQDVNISVWIADLCKFQVDAVVNAANTMLQHCGGLALAISECGGTKIQKESNNYIAENGPLRTGEAIVTSAGNLSCQKIIHVVGPCLQSKPSAKDVTQAKPMLRQAIISVLQKAEEHKMCSIAIPAVSSGIYNFPARECADVIVQTIYDHVKNKTKKSAPFTINLVDKEEKNAKELERACKELLKDPFPNSEGQGNQNEDPTPTSISQSTDDIERCDVRNTSREVQEEKGNTLDKLQVTALWKRQETEIVVAVIPSQIKGNNFIVHHSELKSLEPHQWLTGEIIECALHEIAGKLDLGSKVYILNHYTAGVILFGKREMMRRHCLSKYLSKADSCLYLVDPARNKRELEESKVAAQKFREFFKMRRTAINKTDWVDVKLKGGVLKHPVQKDTNSCGVIVILMAKAFMESFPNIPEMTFKTTIKAMAQQREAIALNILGASVFEAENNCAMCSTPKPPFPGPSITKWIQCDSCSRWFHTQCLQMNTELFQKAEAAEWECALCEK</sequence>
<evidence type="ECO:0000256" key="7">
    <source>
        <dbReference type="ARBA" id="ARBA00023027"/>
    </source>
</evidence>
<dbReference type="GO" id="GO:0044389">
    <property type="term" value="F:ubiquitin-like protein ligase binding"/>
    <property type="evidence" value="ECO:0007669"/>
    <property type="project" value="TreeGrafter"/>
</dbReference>
<feature type="compositionally biased region" description="Polar residues" evidence="10">
    <location>
        <begin position="469"/>
        <end position="488"/>
    </location>
</feature>
<dbReference type="PANTHER" id="PTHR14453">
    <property type="entry name" value="PARP/ZINC FINGER CCCH TYPE DOMAIN CONTAINING PROTEIN"/>
    <property type="match status" value="1"/>
</dbReference>
<proteinExistence type="predicted"/>
<dbReference type="Bgee" id="ENSACLG00000009864">
    <property type="expression patterns" value="Expressed in camera-type eye and 2 other cell types or tissues"/>
</dbReference>
<dbReference type="AlphaFoldDB" id="A0A3P8PBZ8"/>
<feature type="compositionally biased region" description="Basic and acidic residues" evidence="10">
    <location>
        <begin position="237"/>
        <end position="247"/>
    </location>
</feature>
<reference evidence="13" key="2">
    <citation type="submission" date="2025-08" db="UniProtKB">
        <authorList>
            <consortium name="Ensembl"/>
        </authorList>
    </citation>
    <scope>IDENTIFICATION</scope>
</reference>
<keyword evidence="6" id="KW-0862">Zinc</keyword>
<feature type="region of interest" description="Disordered" evidence="10">
    <location>
        <begin position="463"/>
        <end position="493"/>
    </location>
</feature>
<organism evidence="13 14">
    <name type="scientific">Astatotilapia calliptera</name>
    <name type="common">Eastern happy</name>
    <name type="synonym">Chromis callipterus</name>
    <dbReference type="NCBI Taxonomy" id="8154"/>
    <lineage>
        <taxon>Eukaryota</taxon>
        <taxon>Metazoa</taxon>
        <taxon>Chordata</taxon>
        <taxon>Craniata</taxon>
        <taxon>Vertebrata</taxon>
        <taxon>Euteleostomi</taxon>
        <taxon>Actinopterygii</taxon>
        <taxon>Neopterygii</taxon>
        <taxon>Teleostei</taxon>
        <taxon>Neoteleostei</taxon>
        <taxon>Acanthomorphata</taxon>
        <taxon>Ovalentaria</taxon>
        <taxon>Cichlomorphae</taxon>
        <taxon>Cichliformes</taxon>
        <taxon>Cichlidae</taxon>
        <taxon>African cichlids</taxon>
        <taxon>Pseudocrenilabrinae</taxon>
        <taxon>Haplochromini</taxon>
        <taxon>Astatotilapia</taxon>
    </lineage>
</organism>
<dbReference type="PROSITE" id="PS51154">
    <property type="entry name" value="MACRO"/>
    <property type="match status" value="1"/>
</dbReference>